<reference evidence="3" key="1">
    <citation type="journal article" date="2019" name="Int. J. Syst. Evol. Microbiol.">
        <title>The Global Catalogue of Microorganisms (GCM) 10K type strain sequencing project: providing services to taxonomists for standard genome sequencing and annotation.</title>
        <authorList>
            <consortium name="The Broad Institute Genomics Platform"/>
            <consortium name="The Broad Institute Genome Sequencing Center for Infectious Disease"/>
            <person name="Wu L."/>
            <person name="Ma J."/>
        </authorList>
    </citation>
    <scope>NUCLEOTIDE SEQUENCE [LARGE SCALE GENOMIC DNA]</scope>
    <source>
        <strain evidence="3">CCUG 62952</strain>
    </source>
</reference>
<dbReference type="EMBL" id="JBHTJH010000017">
    <property type="protein sequence ID" value="MFD0863073.1"/>
    <property type="molecule type" value="Genomic_DNA"/>
</dbReference>
<feature type="transmembrane region" description="Helical" evidence="1">
    <location>
        <begin position="118"/>
        <end position="138"/>
    </location>
</feature>
<organism evidence="2 3">
    <name type="scientific">Sungkyunkwania multivorans</name>
    <dbReference type="NCBI Taxonomy" id="1173618"/>
    <lineage>
        <taxon>Bacteria</taxon>
        <taxon>Pseudomonadati</taxon>
        <taxon>Bacteroidota</taxon>
        <taxon>Flavobacteriia</taxon>
        <taxon>Flavobacteriales</taxon>
        <taxon>Flavobacteriaceae</taxon>
        <taxon>Sungkyunkwania</taxon>
    </lineage>
</organism>
<keyword evidence="1" id="KW-0472">Membrane</keyword>
<accession>A0ABW3D2L9</accession>
<feature type="transmembrane region" description="Helical" evidence="1">
    <location>
        <begin position="150"/>
        <end position="171"/>
    </location>
</feature>
<proteinExistence type="predicted"/>
<feature type="transmembrane region" description="Helical" evidence="1">
    <location>
        <begin position="33"/>
        <end position="50"/>
    </location>
</feature>
<protein>
    <recommendedName>
        <fullName evidence="4">YhhN-like protein</fullName>
    </recommendedName>
</protein>
<evidence type="ECO:0000313" key="2">
    <source>
        <dbReference type="EMBL" id="MFD0863073.1"/>
    </source>
</evidence>
<name>A0ABW3D2L9_9FLAO</name>
<keyword evidence="1" id="KW-1133">Transmembrane helix</keyword>
<gene>
    <name evidence="2" type="ORF">ACFQ1M_12735</name>
</gene>
<dbReference type="RefSeq" id="WP_386408784.1">
    <property type="nucleotide sequence ID" value="NZ_JBHTJH010000017.1"/>
</dbReference>
<sequence>MRIFYRYALTACIVIAALANLYFGFQIDYINSVYSESAVLLLMLLCYMTLNAERNICLISILSLFILSNVIEYVDYLSGNQLNFFAYFMGNLAFLGGILLIFFNIIKETSFELIYGNYMWLILTIIGIDAFIMYQLIYLSIQYGLDSSHLFFGSIFVFLKMMLFSVGIIYYLANKNKSRKASFLVITFGFYFLQDLTEVIQYLFFMTNRLSGLGLLQSGFALIALFFLYLFFAMPKGSIDQWK</sequence>
<feature type="transmembrane region" description="Helical" evidence="1">
    <location>
        <begin position="210"/>
        <end position="233"/>
    </location>
</feature>
<comment type="caution">
    <text evidence="2">The sequence shown here is derived from an EMBL/GenBank/DDBJ whole genome shotgun (WGS) entry which is preliminary data.</text>
</comment>
<evidence type="ECO:0008006" key="4">
    <source>
        <dbReference type="Google" id="ProtNLM"/>
    </source>
</evidence>
<feature type="transmembrane region" description="Helical" evidence="1">
    <location>
        <begin position="84"/>
        <end position="106"/>
    </location>
</feature>
<feature type="transmembrane region" description="Helical" evidence="1">
    <location>
        <begin position="57"/>
        <end position="78"/>
    </location>
</feature>
<feature type="transmembrane region" description="Helical" evidence="1">
    <location>
        <begin position="7"/>
        <end position="27"/>
    </location>
</feature>
<keyword evidence="3" id="KW-1185">Reference proteome</keyword>
<dbReference type="Proteomes" id="UP001596978">
    <property type="component" value="Unassembled WGS sequence"/>
</dbReference>
<keyword evidence="1" id="KW-0812">Transmembrane</keyword>
<feature type="transmembrane region" description="Helical" evidence="1">
    <location>
        <begin position="183"/>
        <end position="204"/>
    </location>
</feature>
<evidence type="ECO:0000313" key="3">
    <source>
        <dbReference type="Proteomes" id="UP001596978"/>
    </source>
</evidence>
<evidence type="ECO:0000256" key="1">
    <source>
        <dbReference type="SAM" id="Phobius"/>
    </source>
</evidence>